<name>A0A517SL70_9PLAN</name>
<dbReference type="EMBL" id="CP036271">
    <property type="protein sequence ID" value="QDT56879.1"/>
    <property type="molecule type" value="Genomic_DNA"/>
</dbReference>
<keyword evidence="1" id="KW-0812">Transmembrane</keyword>
<gene>
    <name evidence="2" type="ORF">Pan44_49400</name>
</gene>
<dbReference type="KEGG" id="ccos:Pan44_49400"/>
<reference evidence="2 3" key="1">
    <citation type="submission" date="2019-02" db="EMBL/GenBank/DDBJ databases">
        <title>Deep-cultivation of Planctomycetes and their phenomic and genomic characterization uncovers novel biology.</title>
        <authorList>
            <person name="Wiegand S."/>
            <person name="Jogler M."/>
            <person name="Boedeker C."/>
            <person name="Pinto D."/>
            <person name="Vollmers J."/>
            <person name="Rivas-Marin E."/>
            <person name="Kohn T."/>
            <person name="Peeters S.H."/>
            <person name="Heuer A."/>
            <person name="Rast P."/>
            <person name="Oberbeckmann S."/>
            <person name="Bunk B."/>
            <person name="Jeske O."/>
            <person name="Meyerdierks A."/>
            <person name="Storesund J.E."/>
            <person name="Kallscheuer N."/>
            <person name="Luecker S."/>
            <person name="Lage O.M."/>
            <person name="Pohl T."/>
            <person name="Merkel B.J."/>
            <person name="Hornburger P."/>
            <person name="Mueller R.-W."/>
            <person name="Bruemmer F."/>
            <person name="Labrenz M."/>
            <person name="Spormann A.M."/>
            <person name="Op den Camp H."/>
            <person name="Overmann J."/>
            <person name="Amann R."/>
            <person name="Jetten M.S.M."/>
            <person name="Mascher T."/>
            <person name="Medema M.H."/>
            <person name="Devos D.P."/>
            <person name="Kaster A.-K."/>
            <person name="Ovreas L."/>
            <person name="Rohde M."/>
            <person name="Galperin M.Y."/>
            <person name="Jogler C."/>
        </authorList>
    </citation>
    <scope>NUCLEOTIDE SEQUENCE [LARGE SCALE GENOMIC DNA]</scope>
    <source>
        <strain evidence="2 3">Pan44</strain>
    </source>
</reference>
<keyword evidence="3" id="KW-1185">Reference proteome</keyword>
<feature type="transmembrane region" description="Helical" evidence="1">
    <location>
        <begin position="12"/>
        <end position="31"/>
    </location>
</feature>
<dbReference type="AlphaFoldDB" id="A0A517SL70"/>
<keyword evidence="1" id="KW-0472">Membrane</keyword>
<protein>
    <submittedName>
        <fullName evidence="2">Uncharacterized protein</fullName>
    </submittedName>
</protein>
<accession>A0A517SL70</accession>
<proteinExistence type="predicted"/>
<dbReference type="Proteomes" id="UP000315700">
    <property type="component" value="Chromosome"/>
</dbReference>
<keyword evidence="1" id="KW-1133">Transmembrane helix</keyword>
<dbReference type="RefSeq" id="WP_145034291.1">
    <property type="nucleotide sequence ID" value="NZ_CP036271.1"/>
</dbReference>
<dbReference type="PROSITE" id="PS51257">
    <property type="entry name" value="PROKAR_LIPOPROTEIN"/>
    <property type="match status" value="1"/>
</dbReference>
<dbReference type="InParanoid" id="A0A517SL70"/>
<evidence type="ECO:0000313" key="3">
    <source>
        <dbReference type="Proteomes" id="UP000315700"/>
    </source>
</evidence>
<evidence type="ECO:0000256" key="1">
    <source>
        <dbReference type="SAM" id="Phobius"/>
    </source>
</evidence>
<organism evidence="2 3">
    <name type="scientific">Caulifigura coniformis</name>
    <dbReference type="NCBI Taxonomy" id="2527983"/>
    <lineage>
        <taxon>Bacteria</taxon>
        <taxon>Pseudomonadati</taxon>
        <taxon>Planctomycetota</taxon>
        <taxon>Planctomycetia</taxon>
        <taxon>Planctomycetales</taxon>
        <taxon>Planctomycetaceae</taxon>
        <taxon>Caulifigura</taxon>
    </lineage>
</organism>
<dbReference type="OrthoDB" id="286959at2"/>
<evidence type="ECO:0000313" key="2">
    <source>
        <dbReference type="EMBL" id="QDT56879.1"/>
    </source>
</evidence>
<sequence>MTERISAPRKLPGWIYGGLFGCMVIISWMGWNKYRPATAEEWARLVKKIGGEDVLNAIENAETVYATRIQLKGKPLSWTTDDFEAISEPVRVGEAERHELKKLLASPRNYDLPDPKGLNVVPACMPRWGFRLSFVAGDETRDVWVCLECHHMLFVKDGREVGGLHYSRMKDDIDALAVRLFPGDQAIADAARN</sequence>